<dbReference type="PROSITE" id="PS51257">
    <property type="entry name" value="PROKAR_LIPOPROTEIN"/>
    <property type="match status" value="1"/>
</dbReference>
<dbReference type="Proteomes" id="UP001451571">
    <property type="component" value="Chromosome"/>
</dbReference>
<reference evidence="5 6" key="1">
    <citation type="submission" date="2024-02" db="EMBL/GenBank/DDBJ databases">
        <title>Bacterial strain from lacustrine sediment.</title>
        <authorList>
            <person name="Petit C."/>
            <person name="Fadhlaoui K."/>
        </authorList>
    </citation>
    <scope>NUCLEOTIDE SEQUENCE [LARGE SCALE GENOMIC DNA]</scope>
    <source>
        <strain evidence="5 6">IPX-CK</strain>
    </source>
</reference>
<feature type="chain" id="PRO_5047078870" evidence="4">
    <location>
        <begin position="27"/>
        <end position="473"/>
    </location>
</feature>
<organism evidence="5 6">
    <name type="scientific">Kineothrix sedimenti</name>
    <dbReference type="NCBI Taxonomy" id="3123317"/>
    <lineage>
        <taxon>Bacteria</taxon>
        <taxon>Bacillati</taxon>
        <taxon>Bacillota</taxon>
        <taxon>Clostridia</taxon>
        <taxon>Lachnospirales</taxon>
        <taxon>Lachnospiraceae</taxon>
        <taxon>Kineothrix</taxon>
    </lineage>
</organism>
<keyword evidence="2" id="KW-0813">Transport</keyword>
<evidence type="ECO:0000313" key="5">
    <source>
        <dbReference type="EMBL" id="XAH75277.1"/>
    </source>
</evidence>
<feature type="region of interest" description="Disordered" evidence="3">
    <location>
        <begin position="30"/>
        <end position="60"/>
    </location>
</feature>
<dbReference type="Pfam" id="PF13416">
    <property type="entry name" value="SBP_bac_8"/>
    <property type="match status" value="1"/>
</dbReference>
<dbReference type="SUPFAM" id="SSF53850">
    <property type="entry name" value="Periplasmic binding protein-like II"/>
    <property type="match status" value="1"/>
</dbReference>
<feature type="signal peptide" evidence="4">
    <location>
        <begin position="1"/>
        <end position="26"/>
    </location>
</feature>
<proteinExistence type="inferred from homology"/>
<comment type="similarity">
    <text evidence="1">Belongs to the bacterial solute-binding protein 1 family.</text>
</comment>
<dbReference type="InterPro" id="IPR006059">
    <property type="entry name" value="SBP"/>
</dbReference>
<evidence type="ECO:0000256" key="1">
    <source>
        <dbReference type="ARBA" id="ARBA00008520"/>
    </source>
</evidence>
<dbReference type="RefSeq" id="WP_342758841.1">
    <property type="nucleotide sequence ID" value="NZ_CP146256.1"/>
</dbReference>
<keyword evidence="6" id="KW-1185">Reference proteome</keyword>
<dbReference type="EMBL" id="CP146256">
    <property type="protein sequence ID" value="XAH75277.1"/>
    <property type="molecule type" value="Genomic_DNA"/>
</dbReference>
<dbReference type="Gene3D" id="3.40.190.10">
    <property type="entry name" value="Periplasmic binding protein-like II"/>
    <property type="match status" value="2"/>
</dbReference>
<dbReference type="PANTHER" id="PTHR43649">
    <property type="entry name" value="ARABINOSE-BINDING PROTEIN-RELATED"/>
    <property type="match status" value="1"/>
</dbReference>
<gene>
    <name evidence="5" type="ORF">V6984_05840</name>
</gene>
<dbReference type="PANTHER" id="PTHR43649:SF29">
    <property type="entry name" value="OSMOPROTECTIVE COMPOUNDS-BINDING PROTEIN GGTB"/>
    <property type="match status" value="1"/>
</dbReference>
<name>A0ABZ3F060_9FIRM</name>
<protein>
    <submittedName>
        <fullName evidence="5">ABC transporter substrate-binding protein</fullName>
    </submittedName>
</protein>
<evidence type="ECO:0000256" key="2">
    <source>
        <dbReference type="ARBA" id="ARBA00022448"/>
    </source>
</evidence>
<keyword evidence="4" id="KW-0732">Signal</keyword>
<dbReference type="InterPro" id="IPR050490">
    <property type="entry name" value="Bact_solute-bd_prot1"/>
</dbReference>
<feature type="compositionally biased region" description="Low complexity" evidence="3">
    <location>
        <begin position="49"/>
        <end position="60"/>
    </location>
</feature>
<accession>A0ABZ3F060</accession>
<sequence>MKKKLISALLCVAMVSSMLVGCGSTAAETPAATEETTAPAEETTEPAAEDAAPAEESASAEGGSVYYLNFKPEVDEQWQEIAAAYTSETGVEVKVVTAASGTYEEVLKSEIAGQDAPTLFQINGPVGYNSWKDYCLDLSSSELYSALSDKGLAISGEDGGVYGVPYTVESYGIIYNDAIMQAYFALDGAKAASVDEINSFDKLKEVVEDMTAKKADLGIEGVFASTSLLPGEDWRWQTHLANIPVYYEYKDNKVSDMAAIEFTYSHNYKNIFDLYINNSTVVPGLLGSKAVTDSMAEFALGQCAMVQNGNWAWGQISTVEGNTVKEEDVKFMPIYTGVPGEENQGLCTGTENFWCVNSQASEADQKATLDFVNWMISSDAGKDYMVNSLGNSAPFTTFGDDEKPTDPLAKEMYRYMENGKTSVTWNFTTFPSQAFKDDFGAALLEYCNKNMTWDEVKDLVVTRWAEEKSATAQ</sequence>
<evidence type="ECO:0000256" key="3">
    <source>
        <dbReference type="SAM" id="MobiDB-lite"/>
    </source>
</evidence>
<feature type="compositionally biased region" description="Low complexity" evidence="3">
    <location>
        <begin position="30"/>
        <end position="41"/>
    </location>
</feature>
<evidence type="ECO:0000313" key="6">
    <source>
        <dbReference type="Proteomes" id="UP001451571"/>
    </source>
</evidence>
<evidence type="ECO:0000256" key="4">
    <source>
        <dbReference type="SAM" id="SignalP"/>
    </source>
</evidence>